<evidence type="ECO:0000256" key="5">
    <source>
        <dbReference type="ARBA" id="ARBA00022723"/>
    </source>
</evidence>
<evidence type="ECO:0000256" key="2">
    <source>
        <dbReference type="ARBA" id="ARBA00001966"/>
    </source>
</evidence>
<feature type="domain" description="4Fe-4S ferredoxin-type" evidence="12">
    <location>
        <begin position="65"/>
        <end position="94"/>
    </location>
</feature>
<comment type="function">
    <text evidence="11">Ferredoxins are iron-sulfur proteins that transfer electrons in a wide variety of metabolic reactions.</text>
</comment>
<dbReference type="GO" id="GO:0046872">
    <property type="term" value="F:metal ion binding"/>
    <property type="evidence" value="ECO:0007669"/>
    <property type="project" value="UniProtKB-KW"/>
</dbReference>
<evidence type="ECO:0000256" key="9">
    <source>
        <dbReference type="ARBA" id="ARBA00023014"/>
    </source>
</evidence>
<dbReference type="SUPFAM" id="SSF54862">
    <property type="entry name" value="4Fe-4S ferredoxins"/>
    <property type="match status" value="1"/>
</dbReference>
<dbReference type="PROSITE" id="PS51379">
    <property type="entry name" value="4FE4S_FER_2"/>
    <property type="match status" value="2"/>
</dbReference>
<dbReference type="eggNOG" id="COG1146">
    <property type="taxonomic scope" value="Bacteria"/>
</dbReference>
<keyword evidence="5 11" id="KW-0479">Metal-binding</keyword>
<dbReference type="Pfam" id="PF00037">
    <property type="entry name" value="Fer4"/>
    <property type="match status" value="1"/>
</dbReference>
<dbReference type="STRING" id="309807.SRU_0243"/>
<evidence type="ECO:0000259" key="12">
    <source>
        <dbReference type="PROSITE" id="PS51379"/>
    </source>
</evidence>
<dbReference type="PANTHER" id="PTHR42859">
    <property type="entry name" value="OXIDOREDUCTASE"/>
    <property type="match status" value="1"/>
</dbReference>
<evidence type="ECO:0000313" key="14">
    <source>
        <dbReference type="Proteomes" id="UP000008674"/>
    </source>
</evidence>
<dbReference type="NCBIfam" id="NF045490">
    <property type="entry name" value="FdxA_Protbact"/>
    <property type="match status" value="1"/>
</dbReference>
<reference evidence="13 14" key="1">
    <citation type="journal article" date="2005" name="Proc. Natl. Acad. Sci. U.S.A.">
        <title>The genome of Salinibacter ruber: convergence and gene exchange among hyperhalophilic bacteria and archaea.</title>
        <authorList>
            <person name="Mongodin E.F."/>
            <person name="Nelson K.E."/>
            <person name="Daugherty S."/>
            <person name="Deboy R.T."/>
            <person name="Wister J."/>
            <person name="Khouri H."/>
            <person name="Weidman J."/>
            <person name="Walsh D.A."/>
            <person name="Papke R.T."/>
            <person name="Sanchez Perez G."/>
            <person name="Sharma A.K."/>
            <person name="Nesbo C.L."/>
            <person name="MacLeod D."/>
            <person name="Bapteste E."/>
            <person name="Doolittle W.F."/>
            <person name="Charlebois R.L."/>
            <person name="Legault B."/>
            <person name="Rodriguez-Valera F."/>
        </authorList>
    </citation>
    <scope>NUCLEOTIDE SEQUENCE [LARGE SCALE GENOMIC DNA]</scope>
    <source>
        <strain evidence="14">DSM 13855 / CECT 5946 / M31</strain>
    </source>
</reference>
<dbReference type="Proteomes" id="UP000008674">
    <property type="component" value="Chromosome"/>
</dbReference>
<keyword evidence="4 11" id="KW-0004">4Fe-4S</keyword>
<evidence type="ECO:0000256" key="8">
    <source>
        <dbReference type="ARBA" id="ARBA00023004"/>
    </source>
</evidence>
<dbReference type="PANTHER" id="PTHR42859:SF2">
    <property type="entry name" value="FERREDOXIN"/>
    <property type="match status" value="1"/>
</dbReference>
<dbReference type="OrthoDB" id="9803397at2"/>
<dbReference type="InterPro" id="IPR017896">
    <property type="entry name" value="4Fe4S_Fe-S-bd"/>
</dbReference>
<evidence type="ECO:0000256" key="11">
    <source>
        <dbReference type="RuleBase" id="RU364098"/>
    </source>
</evidence>
<dbReference type="InterPro" id="IPR050294">
    <property type="entry name" value="RnfB_subfamily"/>
</dbReference>
<dbReference type="KEGG" id="sru:SRU_0243"/>
<evidence type="ECO:0000256" key="3">
    <source>
        <dbReference type="ARBA" id="ARBA00022448"/>
    </source>
</evidence>
<feature type="domain" description="4Fe-4S ferredoxin-type" evidence="12">
    <location>
        <begin position="34"/>
        <end position="64"/>
    </location>
</feature>
<dbReference type="PATRIC" id="fig|309807.25.peg.247"/>
<dbReference type="AlphaFoldDB" id="Q2S5Z2"/>
<evidence type="ECO:0000256" key="7">
    <source>
        <dbReference type="ARBA" id="ARBA00022982"/>
    </source>
</evidence>
<keyword evidence="7 11" id="KW-0249">Electron transport</keyword>
<organism evidence="13 14">
    <name type="scientific">Salinibacter ruber (strain DSM 13855 / M31)</name>
    <dbReference type="NCBI Taxonomy" id="309807"/>
    <lineage>
        <taxon>Bacteria</taxon>
        <taxon>Pseudomonadati</taxon>
        <taxon>Rhodothermota</taxon>
        <taxon>Rhodothermia</taxon>
        <taxon>Rhodothermales</taxon>
        <taxon>Salinibacteraceae</taxon>
        <taxon>Salinibacter</taxon>
    </lineage>
</organism>
<keyword evidence="6 11" id="KW-0677">Repeat</keyword>
<evidence type="ECO:0000256" key="4">
    <source>
        <dbReference type="ARBA" id="ARBA00022485"/>
    </source>
</evidence>
<comment type="cofactor">
    <cofactor evidence="1 11">
        <name>[3Fe-4S] cluster</name>
        <dbReference type="ChEBI" id="CHEBI:21137"/>
    </cofactor>
</comment>
<gene>
    <name evidence="13" type="ordered locus">SRU_0243</name>
</gene>
<evidence type="ECO:0000256" key="6">
    <source>
        <dbReference type="ARBA" id="ARBA00022737"/>
    </source>
</evidence>
<keyword evidence="8 11" id="KW-0408">Iron</keyword>
<accession>Q2S5Z2</accession>
<proteinExistence type="predicted"/>
<dbReference type="Gene3D" id="3.30.70.20">
    <property type="match status" value="1"/>
</dbReference>
<dbReference type="HOGENOM" id="CLU_139698_0_0_10"/>
<dbReference type="Pfam" id="PF11953">
    <property type="entry name" value="DUF3470"/>
    <property type="match status" value="1"/>
</dbReference>
<keyword evidence="9 11" id="KW-0411">Iron-sulfur</keyword>
<dbReference type="GO" id="GO:0051538">
    <property type="term" value="F:3 iron, 4 sulfur cluster binding"/>
    <property type="evidence" value="ECO:0007669"/>
    <property type="project" value="UniProtKB-KW"/>
</dbReference>
<dbReference type="InterPro" id="IPR022569">
    <property type="entry name" value="Fd_C"/>
</dbReference>
<evidence type="ECO:0000313" key="13">
    <source>
        <dbReference type="EMBL" id="ABC45079.1"/>
    </source>
</evidence>
<dbReference type="InterPro" id="IPR054829">
    <property type="entry name" value="FdxA"/>
</dbReference>
<dbReference type="EnsemblBacteria" id="ABC45079">
    <property type="protein sequence ID" value="ABC45079"/>
    <property type="gene ID" value="SRU_0243"/>
</dbReference>
<dbReference type="PRINTS" id="PR00354">
    <property type="entry name" value="7FE8SFRDOXIN"/>
</dbReference>
<protein>
    <recommendedName>
        <fullName evidence="11">Ferredoxin</fullName>
    </recommendedName>
</protein>
<name>Q2S5Z2_SALRD</name>
<dbReference type="PROSITE" id="PS00198">
    <property type="entry name" value="4FE4S_FER_1"/>
    <property type="match status" value="1"/>
</dbReference>
<dbReference type="GO" id="GO:0051539">
    <property type="term" value="F:4 iron, 4 sulfur cluster binding"/>
    <property type="evidence" value="ECO:0007669"/>
    <property type="project" value="UniProtKB-KW"/>
</dbReference>
<evidence type="ECO:0000256" key="1">
    <source>
        <dbReference type="ARBA" id="ARBA00001927"/>
    </source>
</evidence>
<sequence length="148" mass="17074">MIARRPATLRERPDGPGRLFGRETVTNCLSLFLRMPYVVAEPCINCKYTDCVEVCPVDCFYEGPNFLAIQPDECIDCNACVPVCPVEAIYPEDQLPEEWEHYTQWNEYLANQWRDLGYNVTEKTGPLDDAEAWEDAEKSEEDILTWDV</sequence>
<dbReference type="GO" id="GO:0009055">
    <property type="term" value="F:electron transfer activity"/>
    <property type="evidence" value="ECO:0007669"/>
    <property type="project" value="InterPro"/>
</dbReference>
<dbReference type="InterPro" id="IPR017900">
    <property type="entry name" value="4Fe4S_Fe_S_CS"/>
</dbReference>
<comment type="cofactor">
    <cofactor evidence="2 11">
        <name>[4Fe-4S] cluster</name>
        <dbReference type="ChEBI" id="CHEBI:49883"/>
    </cofactor>
</comment>
<keyword evidence="14" id="KW-1185">Reference proteome</keyword>
<keyword evidence="10 11" id="KW-0003">3Fe-4S</keyword>
<dbReference type="InterPro" id="IPR000813">
    <property type="entry name" value="7Fe_ferredoxin"/>
</dbReference>
<dbReference type="EMBL" id="CP000159">
    <property type="protein sequence ID" value="ABC45079.1"/>
    <property type="molecule type" value="Genomic_DNA"/>
</dbReference>
<evidence type="ECO:0000256" key="10">
    <source>
        <dbReference type="ARBA" id="ARBA00023291"/>
    </source>
</evidence>
<keyword evidence="3 11" id="KW-0813">Transport</keyword>